<gene>
    <name evidence="1" type="ORF">OPDIPICF_01729</name>
</gene>
<dbReference type="InterPro" id="IPR029063">
    <property type="entry name" value="SAM-dependent_MTases_sf"/>
</dbReference>
<dbReference type="Proteomes" id="UP000441399">
    <property type="component" value="Unassembled WGS sequence"/>
</dbReference>
<protein>
    <recommendedName>
        <fullName evidence="3">Methyltransferase domain-containing protein</fullName>
    </recommendedName>
</protein>
<dbReference type="AlphaFoldDB" id="A0A5S9QDC8"/>
<name>A0A5S9QDC8_9GAMM</name>
<evidence type="ECO:0008006" key="3">
    <source>
        <dbReference type="Google" id="ProtNLM"/>
    </source>
</evidence>
<proteinExistence type="predicted"/>
<reference evidence="1 2" key="1">
    <citation type="submission" date="2019-11" db="EMBL/GenBank/DDBJ databases">
        <authorList>
            <person name="Holert J."/>
        </authorList>
    </citation>
    <scope>NUCLEOTIDE SEQUENCE [LARGE SCALE GENOMIC DNA]</scope>
    <source>
        <strain evidence="1">SB11_3</strain>
    </source>
</reference>
<dbReference type="OrthoDB" id="507855at2"/>
<accession>A0A5S9QDC8</accession>
<sequence>MPSGNLRKDHIVYSEITKPSPNGVSATLNPASPSAANLSTANSAQPALIMPNGSLPDRWQYQWVYPYIWQCSAQILVRWIHKNLGHTHLQVGCSSSWLLALATAGKARSMTLADPNLNRLKKCQQQLSQHHRISSFQYDFAETMAFGGQQFSSIGIGNLLNQLPGSLDDRARIFDDLQPHLSDEGKVVGWLLAMTPSTRSAMAALSMAKFRHLNILHTKDPETVLQQALNQRFNRVAVKRIGHVVLFAAGH</sequence>
<evidence type="ECO:0000313" key="2">
    <source>
        <dbReference type="Proteomes" id="UP000441399"/>
    </source>
</evidence>
<dbReference type="SUPFAM" id="SSF53335">
    <property type="entry name" value="S-adenosyl-L-methionine-dependent methyltransferases"/>
    <property type="match status" value="1"/>
</dbReference>
<keyword evidence="2" id="KW-1185">Reference proteome</keyword>
<dbReference type="Gene3D" id="3.40.50.150">
    <property type="entry name" value="Vaccinia Virus protein VP39"/>
    <property type="match status" value="1"/>
</dbReference>
<dbReference type="EMBL" id="CACSIO010000023">
    <property type="protein sequence ID" value="CAA0115447.1"/>
    <property type="molecule type" value="Genomic_DNA"/>
</dbReference>
<organism evidence="1 2">
    <name type="scientific">BD1-7 clade bacterium</name>
    <dbReference type="NCBI Taxonomy" id="2029982"/>
    <lineage>
        <taxon>Bacteria</taxon>
        <taxon>Pseudomonadati</taxon>
        <taxon>Pseudomonadota</taxon>
        <taxon>Gammaproteobacteria</taxon>
        <taxon>Cellvibrionales</taxon>
        <taxon>Spongiibacteraceae</taxon>
        <taxon>BD1-7 clade</taxon>
    </lineage>
</organism>
<evidence type="ECO:0000313" key="1">
    <source>
        <dbReference type="EMBL" id="CAA0115447.1"/>
    </source>
</evidence>